<comment type="catalytic activity">
    <reaction evidence="17">
        <text>a quinone + succinate = fumarate + a quinol</text>
        <dbReference type="Rhea" id="RHEA:40523"/>
        <dbReference type="ChEBI" id="CHEBI:24646"/>
        <dbReference type="ChEBI" id="CHEBI:29806"/>
        <dbReference type="ChEBI" id="CHEBI:30031"/>
        <dbReference type="ChEBI" id="CHEBI:132124"/>
        <dbReference type="EC" id="1.3.5.1"/>
    </reaction>
</comment>
<keyword evidence="6" id="KW-0813">Transport</keyword>
<accession>A0A381VPI8</accession>
<dbReference type="InterPro" id="IPR050573">
    <property type="entry name" value="SDH/FRD_Iron-Sulfur"/>
</dbReference>
<dbReference type="PROSITE" id="PS51085">
    <property type="entry name" value="2FE2S_FER_2"/>
    <property type="match status" value="1"/>
</dbReference>
<dbReference type="InterPro" id="IPR025192">
    <property type="entry name" value="Succ_DH/fum_Rdtase_N"/>
</dbReference>
<dbReference type="Pfam" id="PF13534">
    <property type="entry name" value="Fer4_17"/>
    <property type="match status" value="1"/>
</dbReference>
<dbReference type="GO" id="GO:0046872">
    <property type="term" value="F:metal ion binding"/>
    <property type="evidence" value="ECO:0007669"/>
    <property type="project" value="UniProtKB-KW"/>
</dbReference>
<evidence type="ECO:0000259" key="18">
    <source>
        <dbReference type="PROSITE" id="PS51085"/>
    </source>
</evidence>
<evidence type="ECO:0000256" key="17">
    <source>
        <dbReference type="ARBA" id="ARBA00049220"/>
    </source>
</evidence>
<sequence>MNNCGPKVLDILFKIKNEIDPSLTFRRSCAHGVCGSCAMNVDGTNTLSCIKSHLDIKGDLNIYPLPHLKVIKDLVADLTTLYKQYESVEPWLKTKISGKEKEEIKQSQKDRAKLDGYYECILCACCSTSCPSYWWNGDKYLGPAVLLQAYRWINDSRDEEKKERLKKIADELKLYRCHTIMNCTNSCPKGLNPAKAIGSIKKMLATS</sequence>
<comment type="cofactor">
    <cofactor evidence="1">
        <name>[3Fe-4S] cluster</name>
        <dbReference type="ChEBI" id="CHEBI:21137"/>
    </cofactor>
</comment>
<dbReference type="InterPro" id="IPR017900">
    <property type="entry name" value="4Fe4S_Fe_S_CS"/>
</dbReference>
<evidence type="ECO:0000256" key="13">
    <source>
        <dbReference type="ARBA" id="ARBA00023004"/>
    </source>
</evidence>
<proteinExistence type="inferred from homology"/>
<evidence type="ECO:0000256" key="14">
    <source>
        <dbReference type="ARBA" id="ARBA00023014"/>
    </source>
</evidence>
<dbReference type="SUPFAM" id="SSF46548">
    <property type="entry name" value="alpha-helical ferredoxin"/>
    <property type="match status" value="1"/>
</dbReference>
<evidence type="ECO:0000256" key="1">
    <source>
        <dbReference type="ARBA" id="ARBA00001927"/>
    </source>
</evidence>
<dbReference type="PANTHER" id="PTHR11921:SF29">
    <property type="entry name" value="SUCCINATE DEHYDROGENASE [UBIQUINONE] IRON-SULFUR SUBUNIT, MITOCHONDRIAL"/>
    <property type="match status" value="1"/>
</dbReference>
<keyword evidence="8" id="KW-0816">Tricarboxylic acid cycle</keyword>
<evidence type="ECO:0000256" key="3">
    <source>
        <dbReference type="ARBA" id="ARBA00005163"/>
    </source>
</evidence>
<keyword evidence="13" id="KW-0408">Iron</keyword>
<dbReference type="PROSITE" id="PS51379">
    <property type="entry name" value="4FE4S_FER_2"/>
    <property type="match status" value="1"/>
</dbReference>
<evidence type="ECO:0000256" key="4">
    <source>
        <dbReference type="ARBA" id="ARBA00009433"/>
    </source>
</evidence>
<dbReference type="PANTHER" id="PTHR11921">
    <property type="entry name" value="SUCCINATE DEHYDROGENASE IRON-SULFUR PROTEIN"/>
    <property type="match status" value="1"/>
</dbReference>
<comment type="similarity">
    <text evidence="4">Belongs to the succinate dehydrogenase/fumarate reductase iron-sulfur protein family.</text>
</comment>
<dbReference type="GO" id="GO:0051538">
    <property type="term" value="F:3 iron, 4 sulfur cluster binding"/>
    <property type="evidence" value="ECO:0007669"/>
    <property type="project" value="UniProtKB-KW"/>
</dbReference>
<dbReference type="InterPro" id="IPR012675">
    <property type="entry name" value="Beta-grasp_dom_sf"/>
</dbReference>
<dbReference type="SUPFAM" id="SSF54292">
    <property type="entry name" value="2Fe-2S ferredoxin-like"/>
    <property type="match status" value="1"/>
</dbReference>
<comment type="pathway">
    <text evidence="3">Carbohydrate metabolism; tricarboxylic acid cycle.</text>
</comment>
<dbReference type="FunFam" id="1.10.1060.10:FF:000001">
    <property type="entry name" value="Succinate dehydrogenase iron-sulfur subunit SdhB"/>
    <property type="match status" value="1"/>
</dbReference>
<comment type="cofactor">
    <cofactor evidence="16">
        <name>[2Fe-2S] cluster</name>
        <dbReference type="ChEBI" id="CHEBI:190135"/>
    </cofactor>
</comment>
<gene>
    <name evidence="20" type="ORF">METZ01_LOCUS95100</name>
</gene>
<keyword evidence="14" id="KW-0411">Iron-sulfur</keyword>
<keyword evidence="11" id="KW-0249">Electron transport</keyword>
<dbReference type="GO" id="GO:0009055">
    <property type="term" value="F:electron transfer activity"/>
    <property type="evidence" value="ECO:0007669"/>
    <property type="project" value="InterPro"/>
</dbReference>
<dbReference type="NCBIfam" id="TIGR00384">
    <property type="entry name" value="dhsB"/>
    <property type="match status" value="1"/>
</dbReference>
<keyword evidence="10" id="KW-0479">Metal-binding</keyword>
<keyword evidence="12" id="KW-0560">Oxidoreductase</keyword>
<evidence type="ECO:0000256" key="9">
    <source>
        <dbReference type="ARBA" id="ARBA00022714"/>
    </source>
</evidence>
<evidence type="ECO:0000256" key="2">
    <source>
        <dbReference type="ARBA" id="ARBA00001966"/>
    </source>
</evidence>
<dbReference type="Pfam" id="PF13085">
    <property type="entry name" value="Fer2_3"/>
    <property type="match status" value="1"/>
</dbReference>
<evidence type="ECO:0000256" key="7">
    <source>
        <dbReference type="ARBA" id="ARBA00022485"/>
    </source>
</evidence>
<dbReference type="NCBIfam" id="NF004616">
    <property type="entry name" value="PRK05950.1"/>
    <property type="match status" value="1"/>
</dbReference>
<evidence type="ECO:0000256" key="12">
    <source>
        <dbReference type="ARBA" id="ARBA00023002"/>
    </source>
</evidence>
<organism evidence="20">
    <name type="scientific">marine metagenome</name>
    <dbReference type="NCBI Taxonomy" id="408172"/>
    <lineage>
        <taxon>unclassified sequences</taxon>
        <taxon>metagenomes</taxon>
        <taxon>ecological metagenomes</taxon>
    </lineage>
</organism>
<keyword evidence="7" id="KW-0004">4Fe-4S</keyword>
<comment type="cofactor">
    <cofactor evidence="2">
        <name>[4Fe-4S] cluster</name>
        <dbReference type="ChEBI" id="CHEBI:49883"/>
    </cofactor>
</comment>
<dbReference type="EC" id="1.3.5.1" evidence="5"/>
<dbReference type="InterPro" id="IPR004489">
    <property type="entry name" value="Succ_DH/fum_Rdtase_Fe-S"/>
</dbReference>
<evidence type="ECO:0000256" key="8">
    <source>
        <dbReference type="ARBA" id="ARBA00022532"/>
    </source>
</evidence>
<evidence type="ECO:0000256" key="6">
    <source>
        <dbReference type="ARBA" id="ARBA00022448"/>
    </source>
</evidence>
<dbReference type="GO" id="GO:0051539">
    <property type="term" value="F:4 iron, 4 sulfur cluster binding"/>
    <property type="evidence" value="ECO:0007669"/>
    <property type="project" value="UniProtKB-KW"/>
</dbReference>
<evidence type="ECO:0000259" key="19">
    <source>
        <dbReference type="PROSITE" id="PS51379"/>
    </source>
</evidence>
<dbReference type="InterPro" id="IPR001041">
    <property type="entry name" value="2Fe-2S_ferredoxin-type"/>
</dbReference>
<dbReference type="PROSITE" id="PS00197">
    <property type="entry name" value="2FE2S_FER_1"/>
    <property type="match status" value="1"/>
</dbReference>
<dbReference type="Gene3D" id="1.10.1060.10">
    <property type="entry name" value="Alpha-helical ferredoxin"/>
    <property type="match status" value="1"/>
</dbReference>
<evidence type="ECO:0000256" key="5">
    <source>
        <dbReference type="ARBA" id="ARBA00012792"/>
    </source>
</evidence>
<feature type="domain" description="4Fe-4S ferredoxin-type" evidence="19">
    <location>
        <begin position="110"/>
        <end position="140"/>
    </location>
</feature>
<dbReference type="InterPro" id="IPR036010">
    <property type="entry name" value="2Fe-2S_ferredoxin-like_sf"/>
</dbReference>
<protein>
    <recommendedName>
        <fullName evidence="5">succinate dehydrogenase</fullName>
        <ecNumber evidence="5">1.3.5.1</ecNumber>
    </recommendedName>
</protein>
<dbReference type="InterPro" id="IPR009051">
    <property type="entry name" value="Helical_ferredxn"/>
</dbReference>
<dbReference type="GO" id="GO:0051537">
    <property type="term" value="F:2 iron, 2 sulfur cluster binding"/>
    <property type="evidence" value="ECO:0007669"/>
    <property type="project" value="UniProtKB-KW"/>
</dbReference>
<dbReference type="GO" id="GO:0022904">
    <property type="term" value="P:respiratory electron transport chain"/>
    <property type="evidence" value="ECO:0007669"/>
    <property type="project" value="TreeGrafter"/>
</dbReference>
<feature type="domain" description="2Fe-2S ferredoxin-type" evidence="18">
    <location>
        <begin position="1"/>
        <end position="68"/>
    </location>
</feature>
<dbReference type="GO" id="GO:0006099">
    <property type="term" value="P:tricarboxylic acid cycle"/>
    <property type="evidence" value="ECO:0007669"/>
    <property type="project" value="UniProtKB-KW"/>
</dbReference>
<evidence type="ECO:0000313" key="20">
    <source>
        <dbReference type="EMBL" id="SVA42246.1"/>
    </source>
</evidence>
<dbReference type="InterPro" id="IPR006058">
    <property type="entry name" value="2Fe2S_fd_BS"/>
</dbReference>
<dbReference type="AlphaFoldDB" id="A0A381VPI8"/>
<dbReference type="GO" id="GO:0008177">
    <property type="term" value="F:succinate dehydrogenase (quinone) activity"/>
    <property type="evidence" value="ECO:0007669"/>
    <property type="project" value="UniProtKB-EC"/>
</dbReference>
<evidence type="ECO:0000256" key="11">
    <source>
        <dbReference type="ARBA" id="ARBA00022982"/>
    </source>
</evidence>
<dbReference type="InterPro" id="IPR017896">
    <property type="entry name" value="4Fe4S_Fe-S-bd"/>
</dbReference>
<name>A0A381VPI8_9ZZZZ</name>
<keyword evidence="15" id="KW-0003">3Fe-4S</keyword>
<evidence type="ECO:0000256" key="16">
    <source>
        <dbReference type="ARBA" id="ARBA00034078"/>
    </source>
</evidence>
<evidence type="ECO:0000256" key="10">
    <source>
        <dbReference type="ARBA" id="ARBA00022723"/>
    </source>
</evidence>
<dbReference type="EMBL" id="UINC01009418">
    <property type="protein sequence ID" value="SVA42246.1"/>
    <property type="molecule type" value="Genomic_DNA"/>
</dbReference>
<dbReference type="Gene3D" id="3.10.20.30">
    <property type="match status" value="1"/>
</dbReference>
<evidence type="ECO:0000256" key="15">
    <source>
        <dbReference type="ARBA" id="ARBA00023291"/>
    </source>
</evidence>
<dbReference type="PROSITE" id="PS00198">
    <property type="entry name" value="4FE4S_FER_1"/>
    <property type="match status" value="1"/>
</dbReference>
<keyword evidence="9" id="KW-0001">2Fe-2S</keyword>
<reference evidence="20" key="1">
    <citation type="submission" date="2018-05" db="EMBL/GenBank/DDBJ databases">
        <authorList>
            <person name="Lanie J.A."/>
            <person name="Ng W.-L."/>
            <person name="Kazmierczak K.M."/>
            <person name="Andrzejewski T.M."/>
            <person name="Davidsen T.M."/>
            <person name="Wayne K.J."/>
            <person name="Tettelin H."/>
            <person name="Glass J.I."/>
            <person name="Rusch D."/>
            <person name="Podicherti R."/>
            <person name="Tsui H.-C.T."/>
            <person name="Winkler M.E."/>
        </authorList>
    </citation>
    <scope>NUCLEOTIDE SEQUENCE</scope>
</reference>